<name>A0ABR7M8I2_9BACT</name>
<gene>
    <name evidence="1" type="ORF">BC349_09890</name>
</gene>
<protein>
    <recommendedName>
        <fullName evidence="3">YD repeat-containing protein</fullName>
    </recommendedName>
</protein>
<reference evidence="1 2" key="1">
    <citation type="submission" date="2016-07" db="EMBL/GenBank/DDBJ databases">
        <title>Genome analysis of Flavihumibacter stibioxidans YS-17.</title>
        <authorList>
            <person name="Shi K."/>
            <person name="Han Y."/>
            <person name="Wang G."/>
        </authorList>
    </citation>
    <scope>NUCLEOTIDE SEQUENCE [LARGE SCALE GENOMIC DNA]</scope>
    <source>
        <strain evidence="1 2">YS-17</strain>
    </source>
</reference>
<organism evidence="1 2">
    <name type="scientific">Flavihumibacter stibioxidans</name>
    <dbReference type="NCBI Taxonomy" id="1834163"/>
    <lineage>
        <taxon>Bacteria</taxon>
        <taxon>Pseudomonadati</taxon>
        <taxon>Bacteroidota</taxon>
        <taxon>Chitinophagia</taxon>
        <taxon>Chitinophagales</taxon>
        <taxon>Chitinophagaceae</taxon>
        <taxon>Flavihumibacter</taxon>
    </lineage>
</organism>
<proteinExistence type="predicted"/>
<accession>A0ABR7M8I2</accession>
<evidence type="ECO:0000313" key="1">
    <source>
        <dbReference type="EMBL" id="MBC6491343.1"/>
    </source>
</evidence>
<dbReference type="Proteomes" id="UP000765802">
    <property type="component" value="Unassembled WGS sequence"/>
</dbReference>
<comment type="caution">
    <text evidence="1">The sequence shown here is derived from an EMBL/GenBank/DDBJ whole genome shotgun (WGS) entry which is preliminary data.</text>
</comment>
<dbReference type="EMBL" id="MBUA01000012">
    <property type="protein sequence ID" value="MBC6491343.1"/>
    <property type="molecule type" value="Genomic_DNA"/>
</dbReference>
<dbReference type="RefSeq" id="WP_187256643.1">
    <property type="nucleotide sequence ID" value="NZ_JBHULF010000014.1"/>
</dbReference>
<dbReference type="PROSITE" id="PS51257">
    <property type="entry name" value="PROKAR_LIPOPROTEIN"/>
    <property type="match status" value="1"/>
</dbReference>
<evidence type="ECO:0008006" key="3">
    <source>
        <dbReference type="Google" id="ProtNLM"/>
    </source>
</evidence>
<keyword evidence="2" id="KW-1185">Reference proteome</keyword>
<sequence>MKNVFKGMLCLYATTMLFTACKKDDQPVPQTPGPEQYFAIKVKASITIGDIKYDSIPANFKITSWDKNGLKFEKDTLLAPGANLIYLPKSHPNYSIRVSKWGIVYEMPLRNNEVVDGKLYTLGGTRAAKKLSSEKNYVYQDESFRLSKKLTYAYDQQGRLENIRYSYFNPTTSDPEPTLATIDRFVYNENRLEKIEIVNQLDGANDVLGYSRYYYNQENKMIAVQYSYQSQFTMYRNRFAKENGYDLISMDELNDYHAESGSKIELKFSGGNRVEETTIIPSAPTSTRTYDFDAGINPYVHLKWPQMYFKDQSKNNTVAEKLDGTLYLKSEYRYDSDGYPIEVVKQELNPSTGQFRIVMKTVYSY</sequence>
<evidence type="ECO:0000313" key="2">
    <source>
        <dbReference type="Proteomes" id="UP000765802"/>
    </source>
</evidence>